<dbReference type="GO" id="GO:0005737">
    <property type="term" value="C:cytoplasm"/>
    <property type="evidence" value="ECO:0007669"/>
    <property type="project" value="InterPro"/>
</dbReference>
<accession>A0A075V8E9</accession>
<organism evidence="6 7">
    <name type="scientific">Amycolatopsis japonica</name>
    <dbReference type="NCBI Taxonomy" id="208439"/>
    <lineage>
        <taxon>Bacteria</taxon>
        <taxon>Bacillati</taxon>
        <taxon>Actinomycetota</taxon>
        <taxon>Actinomycetes</taxon>
        <taxon>Pseudonocardiales</taxon>
        <taxon>Pseudonocardiaceae</taxon>
        <taxon>Amycolatopsis</taxon>
        <taxon>Amycolatopsis japonica group</taxon>
    </lineage>
</organism>
<feature type="active site" evidence="4">
    <location>
        <position position="43"/>
    </location>
</feature>
<dbReference type="GO" id="GO:0000156">
    <property type="term" value="F:phosphorelay response regulator activity"/>
    <property type="evidence" value="ECO:0007669"/>
    <property type="project" value="InterPro"/>
</dbReference>
<sequence>MFARAVPYEIVAIGASAGGVKALLTVLKALPVDFPVPVVIVQHLDPHHDTVLAELLDRRSLLRVKLAEDGDVAEPGTAYIAPPDRHLLVGSGGALRLSTRDKVRFVRPSADLLFESVAVACGAAALVCVLTGTGSDGSAGARAVSSRGGTVVAEDPSTAEFKGMPQAVLNAVAVDLTLPLEGIAAALVALIEGTRSL</sequence>
<dbReference type="PANTHER" id="PTHR42872:SF6">
    <property type="entry name" value="PROTEIN-GLUTAMATE METHYLESTERASE_PROTEIN-GLUTAMINE GLUTAMINASE"/>
    <property type="match status" value="1"/>
</dbReference>
<evidence type="ECO:0000256" key="3">
    <source>
        <dbReference type="ARBA" id="ARBA00048267"/>
    </source>
</evidence>
<feature type="active site" evidence="4">
    <location>
        <position position="136"/>
    </location>
</feature>
<dbReference type="CDD" id="cd16433">
    <property type="entry name" value="CheB"/>
    <property type="match status" value="1"/>
</dbReference>
<dbReference type="PROSITE" id="PS50122">
    <property type="entry name" value="CHEB"/>
    <property type="match status" value="1"/>
</dbReference>
<keyword evidence="1 4" id="KW-0378">Hydrolase</keyword>
<evidence type="ECO:0000256" key="1">
    <source>
        <dbReference type="ARBA" id="ARBA00022801"/>
    </source>
</evidence>
<dbReference type="KEGG" id="aja:AJAP_39950"/>
<evidence type="ECO:0000313" key="7">
    <source>
        <dbReference type="Proteomes" id="UP000028492"/>
    </source>
</evidence>
<evidence type="ECO:0000313" key="6">
    <source>
        <dbReference type="EMBL" id="AIG80769.1"/>
    </source>
</evidence>
<comment type="catalytic activity">
    <reaction evidence="3">
        <text>[protein]-L-glutamate 5-O-methyl ester + H2O = L-glutamyl-[protein] + methanol + H(+)</text>
        <dbReference type="Rhea" id="RHEA:23236"/>
        <dbReference type="Rhea" id="RHEA-COMP:10208"/>
        <dbReference type="Rhea" id="RHEA-COMP:10311"/>
        <dbReference type="ChEBI" id="CHEBI:15377"/>
        <dbReference type="ChEBI" id="CHEBI:15378"/>
        <dbReference type="ChEBI" id="CHEBI:17790"/>
        <dbReference type="ChEBI" id="CHEBI:29973"/>
        <dbReference type="ChEBI" id="CHEBI:82795"/>
        <dbReference type="EC" id="3.1.1.61"/>
    </reaction>
</comment>
<keyword evidence="4" id="KW-0145">Chemotaxis</keyword>
<protein>
    <recommendedName>
        <fullName evidence="2">protein-glutamate methylesterase</fullName>
        <ecNumber evidence="2">3.1.1.61</ecNumber>
    </recommendedName>
</protein>
<proteinExistence type="predicted"/>
<feature type="active site" evidence="4">
    <location>
        <position position="16"/>
    </location>
</feature>
<evidence type="ECO:0000259" key="5">
    <source>
        <dbReference type="PROSITE" id="PS50122"/>
    </source>
</evidence>
<dbReference type="InterPro" id="IPR035909">
    <property type="entry name" value="CheB_C"/>
</dbReference>
<keyword evidence="7" id="KW-1185">Reference proteome</keyword>
<dbReference type="EMBL" id="CP008953">
    <property type="protein sequence ID" value="AIG80769.1"/>
    <property type="molecule type" value="Genomic_DNA"/>
</dbReference>
<evidence type="ECO:0000256" key="4">
    <source>
        <dbReference type="PROSITE-ProRule" id="PRU00050"/>
    </source>
</evidence>
<dbReference type="Pfam" id="PF01339">
    <property type="entry name" value="CheB_methylest"/>
    <property type="match status" value="1"/>
</dbReference>
<dbReference type="EC" id="3.1.1.61" evidence="2"/>
<dbReference type="SUPFAM" id="SSF52738">
    <property type="entry name" value="Methylesterase CheB, C-terminal domain"/>
    <property type="match status" value="1"/>
</dbReference>
<dbReference type="GO" id="GO:0006935">
    <property type="term" value="P:chemotaxis"/>
    <property type="evidence" value="ECO:0007669"/>
    <property type="project" value="UniProtKB-UniRule"/>
</dbReference>
<dbReference type="eggNOG" id="COG2201">
    <property type="taxonomic scope" value="Bacteria"/>
</dbReference>
<name>A0A075V8E9_9PSEU</name>
<feature type="domain" description="CheB-type methylesterase" evidence="5">
    <location>
        <begin position="7"/>
        <end position="194"/>
    </location>
</feature>
<gene>
    <name evidence="6" type="ORF">AJAP_39950</name>
</gene>
<dbReference type="InterPro" id="IPR000673">
    <property type="entry name" value="Sig_transdc_resp-reg_Me-estase"/>
</dbReference>
<dbReference type="Proteomes" id="UP000028492">
    <property type="component" value="Chromosome"/>
</dbReference>
<dbReference type="HOGENOM" id="CLU_000445_51_2_11"/>
<dbReference type="STRING" id="208439.AJAP_39950"/>
<dbReference type="GO" id="GO:0008984">
    <property type="term" value="F:protein-glutamate methylesterase activity"/>
    <property type="evidence" value="ECO:0007669"/>
    <property type="project" value="UniProtKB-EC"/>
</dbReference>
<evidence type="ECO:0000256" key="2">
    <source>
        <dbReference type="ARBA" id="ARBA00039140"/>
    </source>
</evidence>
<dbReference type="PANTHER" id="PTHR42872">
    <property type="entry name" value="PROTEIN-GLUTAMATE METHYLESTERASE/PROTEIN-GLUTAMINE GLUTAMINASE"/>
    <property type="match status" value="1"/>
</dbReference>
<reference evidence="6 7" key="1">
    <citation type="journal article" date="2014" name="J. Biotechnol.">
        <title>Complete genome sequence of the actinobacterium Amycolatopsis japonica MG417-CF17(T) (=DSM 44213T) producing (S,S)-N,N'-ethylenediaminedisuccinic acid.</title>
        <authorList>
            <person name="Stegmann E."/>
            <person name="Albersmeier A."/>
            <person name="Spohn M."/>
            <person name="Gert H."/>
            <person name="Weber T."/>
            <person name="Wohlleben W."/>
            <person name="Kalinowski J."/>
            <person name="Ruckert C."/>
        </authorList>
    </citation>
    <scope>NUCLEOTIDE SEQUENCE [LARGE SCALE GENOMIC DNA]</scope>
    <source>
        <strain evidence="7">MG417-CF17 (DSM 44213)</strain>
    </source>
</reference>
<dbReference type="Gene3D" id="3.40.50.180">
    <property type="entry name" value="Methylesterase CheB, C-terminal domain"/>
    <property type="match status" value="1"/>
</dbReference>
<dbReference type="RefSeq" id="WP_038521143.1">
    <property type="nucleotide sequence ID" value="NZ_CP008953.1"/>
</dbReference>
<dbReference type="AlphaFoldDB" id="A0A075V8E9"/>